<dbReference type="RefSeq" id="WP_206374652.1">
    <property type="nucleotide sequence ID" value="NZ_BSNF01000008.1"/>
</dbReference>
<evidence type="ECO:0000313" key="3">
    <source>
        <dbReference type="Proteomes" id="UP001161409"/>
    </source>
</evidence>
<gene>
    <name evidence="2" type="ORF">GCM10007924_26590</name>
</gene>
<dbReference type="InterPro" id="IPR045936">
    <property type="entry name" value="DUF6356"/>
</dbReference>
<reference evidence="2" key="1">
    <citation type="journal article" date="2014" name="Int. J. Syst. Evol. Microbiol.">
        <title>Complete genome of a new Firmicutes species belonging to the dominant human colonic microbiota ('Ruminococcus bicirculans') reveals two chromosomes and a selective capacity to utilize plant glucans.</title>
        <authorList>
            <consortium name="NISC Comparative Sequencing Program"/>
            <person name="Wegmann U."/>
            <person name="Louis P."/>
            <person name="Goesmann A."/>
            <person name="Henrissat B."/>
            <person name="Duncan S.H."/>
            <person name="Flint H.J."/>
        </authorList>
    </citation>
    <scope>NUCLEOTIDE SEQUENCE</scope>
    <source>
        <strain evidence="2">NBRC 103408</strain>
    </source>
</reference>
<keyword evidence="1" id="KW-1133">Transmembrane helix</keyword>
<keyword evidence="3" id="KW-1185">Reference proteome</keyword>
<evidence type="ECO:0000313" key="2">
    <source>
        <dbReference type="EMBL" id="GLQ07438.1"/>
    </source>
</evidence>
<dbReference type="Proteomes" id="UP001161409">
    <property type="component" value="Unassembled WGS sequence"/>
</dbReference>
<organism evidence="2 3">
    <name type="scientific">Sneathiella chinensis</name>
    <dbReference type="NCBI Taxonomy" id="349750"/>
    <lineage>
        <taxon>Bacteria</taxon>
        <taxon>Pseudomonadati</taxon>
        <taxon>Pseudomonadota</taxon>
        <taxon>Alphaproteobacteria</taxon>
        <taxon>Sneathiellales</taxon>
        <taxon>Sneathiellaceae</taxon>
        <taxon>Sneathiella</taxon>
    </lineage>
</organism>
<keyword evidence="1" id="KW-0472">Membrane</keyword>
<reference evidence="2" key="2">
    <citation type="submission" date="2023-01" db="EMBL/GenBank/DDBJ databases">
        <title>Draft genome sequence of Sneathiella chinensis strain NBRC 103408.</title>
        <authorList>
            <person name="Sun Q."/>
            <person name="Mori K."/>
        </authorList>
    </citation>
    <scope>NUCLEOTIDE SEQUENCE</scope>
    <source>
        <strain evidence="2">NBRC 103408</strain>
    </source>
</reference>
<evidence type="ECO:0000256" key="1">
    <source>
        <dbReference type="SAM" id="Phobius"/>
    </source>
</evidence>
<comment type="caution">
    <text evidence="2">The sequence shown here is derived from an EMBL/GenBank/DDBJ whole genome shotgun (WGS) entry which is preliminary data.</text>
</comment>
<sequence length="91" mass="10081">MSLKALFTEHPNTVNETYVEHMRMSSGFGGWLFLATLCAFLHAVFPFLFEKTASGIIARLYGRMVTSRVVRKAPTTEDKTGAHLALDSACL</sequence>
<evidence type="ECO:0008006" key="4">
    <source>
        <dbReference type="Google" id="ProtNLM"/>
    </source>
</evidence>
<protein>
    <recommendedName>
        <fullName evidence="4">Capsule biosynthesis protein</fullName>
    </recommendedName>
</protein>
<keyword evidence="1" id="KW-0812">Transmembrane</keyword>
<accession>A0ABQ5U6X3</accession>
<dbReference type="Pfam" id="PF19883">
    <property type="entry name" value="DUF6356"/>
    <property type="match status" value="1"/>
</dbReference>
<proteinExistence type="predicted"/>
<dbReference type="EMBL" id="BSNF01000008">
    <property type="protein sequence ID" value="GLQ07438.1"/>
    <property type="molecule type" value="Genomic_DNA"/>
</dbReference>
<name>A0ABQ5U6X3_9PROT</name>
<feature type="transmembrane region" description="Helical" evidence="1">
    <location>
        <begin position="28"/>
        <end position="49"/>
    </location>
</feature>